<reference evidence="1 2" key="1">
    <citation type="submission" date="2014-04" db="EMBL/GenBank/DDBJ databases">
        <authorList>
            <consortium name="DOE Joint Genome Institute"/>
            <person name="Kuo A."/>
            <person name="Tarkka M."/>
            <person name="Buscot F."/>
            <person name="Kohler A."/>
            <person name="Nagy L.G."/>
            <person name="Floudas D."/>
            <person name="Copeland A."/>
            <person name="Barry K.W."/>
            <person name="Cichocki N."/>
            <person name="Veneault-Fourrey C."/>
            <person name="LaButti K."/>
            <person name="Lindquist E.A."/>
            <person name="Lipzen A."/>
            <person name="Lundell T."/>
            <person name="Morin E."/>
            <person name="Murat C."/>
            <person name="Sun H."/>
            <person name="Tunlid A."/>
            <person name="Henrissat B."/>
            <person name="Grigoriev I.V."/>
            <person name="Hibbett D.S."/>
            <person name="Martin F."/>
            <person name="Nordberg H.P."/>
            <person name="Cantor M.N."/>
            <person name="Hua S.X."/>
        </authorList>
    </citation>
    <scope>NUCLEOTIDE SEQUENCE [LARGE SCALE GENOMIC DNA]</scope>
    <source>
        <strain evidence="1 2">F 1598</strain>
    </source>
</reference>
<evidence type="ECO:0000313" key="2">
    <source>
        <dbReference type="Proteomes" id="UP000054166"/>
    </source>
</evidence>
<dbReference type="HOGENOM" id="CLU_161516_0_0_1"/>
<evidence type="ECO:0000313" key="1">
    <source>
        <dbReference type="EMBL" id="KIM72397.1"/>
    </source>
</evidence>
<dbReference type="OrthoDB" id="2629491at2759"/>
<protein>
    <submittedName>
        <fullName evidence="1">Uncharacterized protein</fullName>
    </submittedName>
</protein>
<accession>A0A0C3B536</accession>
<sequence length="106" mass="12059">MMQPTSFKSAPNVLIFEINTKNIKLSKTLKFEQEGETVVLDVRGLIYHGDFHFTSHIIGTDGIVWYHDGMTTRSGCENDGDFDKFSSKNLLKCRGEKLVLVVYTRV</sequence>
<keyword evidence="2" id="KW-1185">Reference proteome</keyword>
<dbReference type="AlphaFoldDB" id="A0A0C3B536"/>
<reference evidence="2" key="2">
    <citation type="submission" date="2015-01" db="EMBL/GenBank/DDBJ databases">
        <title>Evolutionary Origins and Diversification of the Mycorrhizal Mutualists.</title>
        <authorList>
            <consortium name="DOE Joint Genome Institute"/>
            <consortium name="Mycorrhizal Genomics Consortium"/>
            <person name="Kohler A."/>
            <person name="Kuo A."/>
            <person name="Nagy L.G."/>
            <person name="Floudas D."/>
            <person name="Copeland A."/>
            <person name="Barry K.W."/>
            <person name="Cichocki N."/>
            <person name="Veneault-Fourrey C."/>
            <person name="LaButti K."/>
            <person name="Lindquist E.A."/>
            <person name="Lipzen A."/>
            <person name="Lundell T."/>
            <person name="Morin E."/>
            <person name="Murat C."/>
            <person name="Riley R."/>
            <person name="Ohm R."/>
            <person name="Sun H."/>
            <person name="Tunlid A."/>
            <person name="Henrissat B."/>
            <person name="Grigoriev I.V."/>
            <person name="Hibbett D.S."/>
            <person name="Martin F."/>
        </authorList>
    </citation>
    <scope>NUCLEOTIDE SEQUENCE [LARGE SCALE GENOMIC DNA]</scope>
    <source>
        <strain evidence="2">F 1598</strain>
    </source>
</reference>
<organism evidence="1 2">
    <name type="scientific">Piloderma croceum (strain F 1598)</name>
    <dbReference type="NCBI Taxonomy" id="765440"/>
    <lineage>
        <taxon>Eukaryota</taxon>
        <taxon>Fungi</taxon>
        <taxon>Dikarya</taxon>
        <taxon>Basidiomycota</taxon>
        <taxon>Agaricomycotina</taxon>
        <taxon>Agaricomycetes</taxon>
        <taxon>Agaricomycetidae</taxon>
        <taxon>Atheliales</taxon>
        <taxon>Atheliaceae</taxon>
        <taxon>Piloderma</taxon>
    </lineage>
</organism>
<dbReference type="Proteomes" id="UP000054166">
    <property type="component" value="Unassembled WGS sequence"/>
</dbReference>
<proteinExistence type="predicted"/>
<gene>
    <name evidence="1" type="ORF">PILCRDRAFT_81918</name>
</gene>
<dbReference type="InParanoid" id="A0A0C3B536"/>
<name>A0A0C3B536_PILCF</name>
<dbReference type="EMBL" id="KN833135">
    <property type="protein sequence ID" value="KIM72397.1"/>
    <property type="molecule type" value="Genomic_DNA"/>
</dbReference>